<dbReference type="EMBL" id="CP104970">
    <property type="protein sequence ID" value="UXN57513.1"/>
    <property type="molecule type" value="Genomic_DNA"/>
</dbReference>
<proteinExistence type="predicted"/>
<organism evidence="1 2">
    <name type="scientific">Phyllobacterium zundukense</name>
    <dbReference type="NCBI Taxonomy" id="1867719"/>
    <lineage>
        <taxon>Bacteria</taxon>
        <taxon>Pseudomonadati</taxon>
        <taxon>Pseudomonadota</taxon>
        <taxon>Alphaproteobacteria</taxon>
        <taxon>Hyphomicrobiales</taxon>
        <taxon>Phyllobacteriaceae</taxon>
        <taxon>Phyllobacterium</taxon>
    </lineage>
</organism>
<evidence type="ECO:0000313" key="2">
    <source>
        <dbReference type="Proteomes" id="UP001061991"/>
    </source>
</evidence>
<name>A0ACD4CVL9_9HYPH</name>
<accession>A0ACD4CVL9</accession>
<geneLocation type="plasmid" evidence="1 2">
    <name>p_unnamed3</name>
</geneLocation>
<reference evidence="1" key="1">
    <citation type="submission" date="2022-09" db="EMBL/GenBank/DDBJ databases">
        <title>Interaction between co-microsymbionts with complementary sets of symbiotic genes in legume-rhizobium systems.</title>
        <authorList>
            <person name="Safronova V."/>
            <person name="Sazanova A."/>
            <person name="Afonin A."/>
            <person name="Chirak E."/>
        </authorList>
    </citation>
    <scope>NUCLEOTIDE SEQUENCE</scope>
    <source>
        <strain evidence="1">A18/3m</strain>
    </source>
</reference>
<sequence length="244" mass="27051">MQNDGMNLWRQMGETLANEITNGVWTPGSRIPSAPDLAIRFGVNRHTALRALAHLQDKGLVRIERGRGAFVVENVISYRMGPRTRFEENLVGLNRVPSRKLISLGDLPANEAVAAGLGIPVGQTATLARLLGEANGLPLSYGSNYFPTSRLPGISEVFRSAQQEEKERLSITACLRQVGITDFQRKMMRVRSRQPTNDEARYLRMPPNESVLEVIVTNVDSDGIPVMYASTSFCSSRVEFVMDM</sequence>
<protein>
    <submittedName>
        <fullName evidence="1">Phosphonate metabolism transcriptional regulator PhnF</fullName>
    </submittedName>
</protein>
<keyword evidence="1" id="KW-0614">Plasmid</keyword>
<evidence type="ECO:0000313" key="1">
    <source>
        <dbReference type="EMBL" id="UXN57513.1"/>
    </source>
</evidence>
<keyword evidence="2" id="KW-1185">Reference proteome</keyword>
<gene>
    <name evidence="1" type="primary">phnF</name>
    <name evidence="1" type="ORF">N8E88_04040</name>
</gene>
<dbReference type="Proteomes" id="UP001061991">
    <property type="component" value="Plasmid p_unnamed3"/>
</dbReference>